<evidence type="ECO:0000259" key="1">
    <source>
        <dbReference type="Pfam" id="PF01636"/>
    </source>
</evidence>
<keyword evidence="3" id="KW-1185">Reference proteome</keyword>
<dbReference type="Proteomes" id="UP001183388">
    <property type="component" value="Unassembled WGS sequence"/>
</dbReference>
<comment type="caution">
    <text evidence="2">The sequence shown here is derived from an EMBL/GenBank/DDBJ whole genome shotgun (WGS) entry which is preliminary data.</text>
</comment>
<name>A0ABU2LDU8_9ACTN</name>
<accession>A0ABU2LDU8</accession>
<dbReference type="InterPro" id="IPR011009">
    <property type="entry name" value="Kinase-like_dom_sf"/>
</dbReference>
<dbReference type="Pfam" id="PF01636">
    <property type="entry name" value="APH"/>
    <property type="match status" value="1"/>
</dbReference>
<evidence type="ECO:0000313" key="2">
    <source>
        <dbReference type="EMBL" id="MDT0309759.1"/>
    </source>
</evidence>
<protein>
    <submittedName>
        <fullName evidence="2">Aminoglycoside phosphotransferase family protein</fullName>
        <ecNumber evidence="2">2.7.1.-</ecNumber>
    </submittedName>
</protein>
<proteinExistence type="predicted"/>
<feature type="domain" description="Aminoglycoside phosphotransferase" evidence="1">
    <location>
        <begin position="38"/>
        <end position="251"/>
    </location>
</feature>
<sequence>MTAPASLPGGFEQTEMYRLLDLACAEAGLDSAGAEVLRGQTNAVIRLERAPVVVKIARRGTPVASVARTVAFVRWLTGLGFPTVLLHPGIDQPAVIEGHPVTYWTYLPQPPQPVQPVRAVQLAGPLRALHGLPAPPFPLRPLDNIAAIRASLAAITALPEEALRFLADRADALEKALTTAEFAFPETVLQGDPQHRNALHDAGAVVLCDWDTVAWGRPEWDLTTIEIHCRRFGHGQAHYRAFANAYGFDVRDLPAYPVLRDIRELRMITTNARKTAHTPGTLAEVRRRITGLRLEQDDQPWNIL</sequence>
<reference evidence="3" key="1">
    <citation type="submission" date="2023-07" db="EMBL/GenBank/DDBJ databases">
        <title>30 novel species of actinomycetes from the DSMZ collection.</title>
        <authorList>
            <person name="Nouioui I."/>
        </authorList>
    </citation>
    <scope>NUCLEOTIDE SEQUENCE [LARGE SCALE GENOMIC DNA]</scope>
    <source>
        <strain evidence="3">DSM 44917</strain>
    </source>
</reference>
<dbReference type="RefSeq" id="WP_311632724.1">
    <property type="nucleotide sequence ID" value="NZ_JAVREN010000046.1"/>
</dbReference>
<keyword evidence="2" id="KW-0808">Transferase</keyword>
<dbReference type="Gene3D" id="3.90.1200.10">
    <property type="match status" value="1"/>
</dbReference>
<organism evidence="2 3">
    <name type="scientific">Streptomyces boetiae</name>
    <dbReference type="NCBI Taxonomy" id="3075541"/>
    <lineage>
        <taxon>Bacteria</taxon>
        <taxon>Bacillati</taxon>
        <taxon>Actinomycetota</taxon>
        <taxon>Actinomycetes</taxon>
        <taxon>Kitasatosporales</taxon>
        <taxon>Streptomycetaceae</taxon>
        <taxon>Streptomyces</taxon>
    </lineage>
</organism>
<dbReference type="EMBL" id="JAVREN010000046">
    <property type="protein sequence ID" value="MDT0309759.1"/>
    <property type="molecule type" value="Genomic_DNA"/>
</dbReference>
<gene>
    <name evidence="2" type="ORF">RM780_22780</name>
</gene>
<dbReference type="SUPFAM" id="SSF56112">
    <property type="entry name" value="Protein kinase-like (PK-like)"/>
    <property type="match status" value="1"/>
</dbReference>
<dbReference type="GO" id="GO:0016740">
    <property type="term" value="F:transferase activity"/>
    <property type="evidence" value="ECO:0007669"/>
    <property type="project" value="UniProtKB-KW"/>
</dbReference>
<dbReference type="EC" id="2.7.1.-" evidence="2"/>
<evidence type="ECO:0000313" key="3">
    <source>
        <dbReference type="Proteomes" id="UP001183388"/>
    </source>
</evidence>
<dbReference type="InterPro" id="IPR002575">
    <property type="entry name" value="Aminoglycoside_PTrfase"/>
</dbReference>